<dbReference type="GO" id="GO:0033596">
    <property type="term" value="C:TSC1-TSC2 complex"/>
    <property type="evidence" value="ECO:0007669"/>
    <property type="project" value="TreeGrafter"/>
</dbReference>
<dbReference type="Pfam" id="PF04388">
    <property type="entry name" value="Hamartin"/>
    <property type="match status" value="1"/>
</dbReference>
<sequence length="189" mass="21640">MVLVSVFLATLKMHQKKEKGSDSSDAIISLLPVLEMADCGSAEAIVKLINEHLDDAKDSRSVNGIVDFYITKESNRTLDILIRLKDPHDKHLFDKISELMKNEGYRYKSLQLLMNIVYRQPPWLYRIANHRIMNNLLNLLKTDQNAQNLLSCLFILISLLPVIPSQFGPFLNDTFEIFSKISFMGLKSQ</sequence>
<dbReference type="AlphaFoldDB" id="A0AAV4V9E0"/>
<evidence type="ECO:0000313" key="2">
    <source>
        <dbReference type="Proteomes" id="UP001054945"/>
    </source>
</evidence>
<evidence type="ECO:0000313" key="1">
    <source>
        <dbReference type="EMBL" id="GIY66105.1"/>
    </source>
</evidence>
<dbReference type="PANTHER" id="PTHR15154">
    <property type="entry name" value="HAMARTIN"/>
    <property type="match status" value="1"/>
</dbReference>
<dbReference type="GO" id="GO:0008285">
    <property type="term" value="P:negative regulation of cell population proliferation"/>
    <property type="evidence" value="ECO:0007669"/>
    <property type="project" value="TreeGrafter"/>
</dbReference>
<feature type="non-terminal residue" evidence="1">
    <location>
        <position position="189"/>
    </location>
</feature>
<dbReference type="EMBL" id="BPLR01014076">
    <property type="protein sequence ID" value="GIY66105.1"/>
    <property type="molecule type" value="Genomic_DNA"/>
</dbReference>
<proteinExistence type="predicted"/>
<protein>
    <submittedName>
        <fullName evidence="1">Uncharacterized protein</fullName>
    </submittedName>
</protein>
<name>A0AAV4V9E0_CAEEX</name>
<dbReference type="PANTHER" id="PTHR15154:SF2">
    <property type="entry name" value="HAMARTIN"/>
    <property type="match status" value="1"/>
</dbReference>
<accession>A0AAV4V9E0</accession>
<dbReference type="GO" id="GO:0032007">
    <property type="term" value="P:negative regulation of TOR signaling"/>
    <property type="evidence" value="ECO:0007669"/>
    <property type="project" value="TreeGrafter"/>
</dbReference>
<organism evidence="1 2">
    <name type="scientific">Caerostris extrusa</name>
    <name type="common">Bark spider</name>
    <name type="synonym">Caerostris bankana</name>
    <dbReference type="NCBI Taxonomy" id="172846"/>
    <lineage>
        <taxon>Eukaryota</taxon>
        <taxon>Metazoa</taxon>
        <taxon>Ecdysozoa</taxon>
        <taxon>Arthropoda</taxon>
        <taxon>Chelicerata</taxon>
        <taxon>Arachnida</taxon>
        <taxon>Araneae</taxon>
        <taxon>Araneomorphae</taxon>
        <taxon>Entelegynae</taxon>
        <taxon>Araneoidea</taxon>
        <taxon>Araneidae</taxon>
        <taxon>Caerostris</taxon>
    </lineage>
</organism>
<dbReference type="SUPFAM" id="SSF48371">
    <property type="entry name" value="ARM repeat"/>
    <property type="match status" value="1"/>
</dbReference>
<dbReference type="InterPro" id="IPR007483">
    <property type="entry name" value="Hamartin"/>
</dbReference>
<comment type="caution">
    <text evidence="1">The sequence shown here is derived from an EMBL/GenBank/DDBJ whole genome shotgun (WGS) entry which is preliminary data.</text>
</comment>
<dbReference type="InterPro" id="IPR016024">
    <property type="entry name" value="ARM-type_fold"/>
</dbReference>
<keyword evidence="2" id="KW-1185">Reference proteome</keyword>
<dbReference type="Proteomes" id="UP001054945">
    <property type="component" value="Unassembled WGS sequence"/>
</dbReference>
<reference evidence="1 2" key="1">
    <citation type="submission" date="2021-06" db="EMBL/GenBank/DDBJ databases">
        <title>Caerostris extrusa draft genome.</title>
        <authorList>
            <person name="Kono N."/>
            <person name="Arakawa K."/>
        </authorList>
    </citation>
    <scope>NUCLEOTIDE SEQUENCE [LARGE SCALE GENOMIC DNA]</scope>
</reference>
<gene>
    <name evidence="1" type="primary">AVEN_32590_1</name>
    <name evidence="1" type="ORF">CEXT_728491</name>
</gene>
<dbReference type="GO" id="GO:0051726">
    <property type="term" value="P:regulation of cell cycle"/>
    <property type="evidence" value="ECO:0007669"/>
    <property type="project" value="TreeGrafter"/>
</dbReference>